<evidence type="ECO:0000259" key="2">
    <source>
        <dbReference type="Pfam" id="PF13340"/>
    </source>
</evidence>
<dbReference type="Proteomes" id="UP000667802">
    <property type="component" value="Unassembled WGS sequence"/>
</dbReference>
<feature type="domain" description="Insertion element IS402-like" evidence="2">
    <location>
        <begin position="9"/>
        <end position="83"/>
    </location>
</feature>
<dbReference type="RefSeq" id="WP_208341730.1">
    <property type="nucleotide sequence ID" value="NZ_CAWQFN010000023.1"/>
</dbReference>
<evidence type="ECO:0000256" key="1">
    <source>
        <dbReference type="SAM" id="MobiDB-lite"/>
    </source>
</evidence>
<dbReference type="PANTHER" id="PTHR30007:SF0">
    <property type="entry name" value="TRANSPOSASE"/>
    <property type="match status" value="1"/>
</dbReference>
<keyword evidence="4" id="KW-1185">Reference proteome</keyword>
<accession>A0AAP5M9Y4</accession>
<gene>
    <name evidence="3" type="ORF">G7B40_039725</name>
</gene>
<dbReference type="Pfam" id="PF13340">
    <property type="entry name" value="DUF4096"/>
    <property type="match status" value="1"/>
</dbReference>
<dbReference type="AlphaFoldDB" id="A0AAP5M9Y4"/>
<protein>
    <submittedName>
        <fullName evidence="3">Transposase</fullName>
    </submittedName>
</protein>
<evidence type="ECO:0000313" key="3">
    <source>
        <dbReference type="EMBL" id="MDR9900621.1"/>
    </source>
</evidence>
<feature type="region of interest" description="Disordered" evidence="1">
    <location>
        <begin position="99"/>
        <end position="122"/>
    </location>
</feature>
<reference evidence="4" key="1">
    <citation type="journal article" date="2021" name="Science">
        <title>Hunting the eagle killer: A cyanobacterial neurotoxin causes vacuolar myelinopathy.</title>
        <authorList>
            <person name="Breinlinger S."/>
            <person name="Phillips T.J."/>
            <person name="Haram B.N."/>
            <person name="Mares J."/>
            <person name="Martinez Yerena J.A."/>
            <person name="Hrouzek P."/>
            <person name="Sobotka R."/>
            <person name="Henderson W.M."/>
            <person name="Schmieder P."/>
            <person name="Williams S.M."/>
            <person name="Lauderdale J.D."/>
            <person name="Wilde H.D."/>
            <person name="Gerrin W."/>
            <person name="Kust A."/>
            <person name="Washington J.W."/>
            <person name="Wagner C."/>
            <person name="Geier B."/>
            <person name="Liebeke M."/>
            <person name="Enke H."/>
            <person name="Niedermeyer T.H.J."/>
            <person name="Wilde S.B."/>
        </authorList>
    </citation>
    <scope>NUCLEOTIDE SEQUENCE [LARGE SCALE GENOMIC DNA]</scope>
    <source>
        <strain evidence="4">Thurmond2011</strain>
    </source>
</reference>
<dbReference type="PANTHER" id="PTHR30007">
    <property type="entry name" value="PHP DOMAIN PROTEIN"/>
    <property type="match status" value="1"/>
</dbReference>
<dbReference type="EMBL" id="JAALHA020000037">
    <property type="protein sequence ID" value="MDR9900621.1"/>
    <property type="molecule type" value="Genomic_DNA"/>
</dbReference>
<evidence type="ECO:0000313" key="4">
    <source>
        <dbReference type="Proteomes" id="UP000667802"/>
    </source>
</evidence>
<name>A0AAP5M9Y4_9CYAN</name>
<dbReference type="InterPro" id="IPR025161">
    <property type="entry name" value="IS402-like_dom"/>
</dbReference>
<proteinExistence type="predicted"/>
<sequence length="122" mass="14146">MGSGYSSDVSDKEWQIIEKVLNKRKGLSGRPPPRDARMLWDAMFYVTKNGCFWRDLPKDFGHWKRIYNYFNTLKHRGVLDEVMDETRTRLRVAEGREASPSMGIIDSQSVKTRSFKKSGQGL</sequence>
<comment type="caution">
    <text evidence="3">The sequence shown here is derived from an EMBL/GenBank/DDBJ whole genome shotgun (WGS) entry which is preliminary data.</text>
</comment>
<organism evidence="3 4">
    <name type="scientific">Aetokthonos hydrillicola Thurmond2011</name>
    <dbReference type="NCBI Taxonomy" id="2712845"/>
    <lineage>
        <taxon>Bacteria</taxon>
        <taxon>Bacillati</taxon>
        <taxon>Cyanobacteriota</taxon>
        <taxon>Cyanophyceae</taxon>
        <taxon>Nostocales</taxon>
        <taxon>Hapalosiphonaceae</taxon>
        <taxon>Aetokthonos</taxon>
    </lineage>
</organism>